<dbReference type="Proteomes" id="UP000000226">
    <property type="component" value="Chromosome 8"/>
</dbReference>
<evidence type="ECO:0000313" key="1">
    <source>
        <dbReference type="EMBL" id="ESW13331.1"/>
    </source>
</evidence>
<gene>
    <name evidence="1" type="ORF">PHAVU_008G187300g</name>
</gene>
<dbReference type="AlphaFoldDB" id="V7BA35"/>
<organism evidence="1 2">
    <name type="scientific">Phaseolus vulgaris</name>
    <name type="common">Kidney bean</name>
    <name type="synonym">French bean</name>
    <dbReference type="NCBI Taxonomy" id="3885"/>
    <lineage>
        <taxon>Eukaryota</taxon>
        <taxon>Viridiplantae</taxon>
        <taxon>Streptophyta</taxon>
        <taxon>Embryophyta</taxon>
        <taxon>Tracheophyta</taxon>
        <taxon>Spermatophyta</taxon>
        <taxon>Magnoliopsida</taxon>
        <taxon>eudicotyledons</taxon>
        <taxon>Gunneridae</taxon>
        <taxon>Pentapetalae</taxon>
        <taxon>rosids</taxon>
        <taxon>fabids</taxon>
        <taxon>Fabales</taxon>
        <taxon>Fabaceae</taxon>
        <taxon>Papilionoideae</taxon>
        <taxon>50 kb inversion clade</taxon>
        <taxon>NPAAA clade</taxon>
        <taxon>indigoferoid/millettioid clade</taxon>
        <taxon>Phaseoleae</taxon>
        <taxon>Phaseolus</taxon>
    </lineage>
</organism>
<dbReference type="EMBL" id="CM002295">
    <property type="protein sequence ID" value="ESW13331.1"/>
    <property type="molecule type" value="Genomic_DNA"/>
</dbReference>
<sequence>MPELGFLVAMLFSFSSKSSTTALVTLGRKESEGASLSPFMDTKDWVAKLTTNSFTQ</sequence>
<dbReference type="Gramene" id="ESW13331">
    <property type="protein sequence ID" value="ESW13331"/>
    <property type="gene ID" value="PHAVU_008G187300g"/>
</dbReference>
<keyword evidence="2" id="KW-1185">Reference proteome</keyword>
<reference evidence="2" key="1">
    <citation type="journal article" date="2014" name="Nat. Genet.">
        <title>A reference genome for common bean and genome-wide analysis of dual domestications.</title>
        <authorList>
            <person name="Schmutz J."/>
            <person name="McClean P.E."/>
            <person name="Mamidi S."/>
            <person name="Wu G.A."/>
            <person name="Cannon S.B."/>
            <person name="Grimwood J."/>
            <person name="Jenkins J."/>
            <person name="Shu S."/>
            <person name="Song Q."/>
            <person name="Chavarro C."/>
            <person name="Torres-Torres M."/>
            <person name="Geffroy V."/>
            <person name="Moghaddam S.M."/>
            <person name="Gao D."/>
            <person name="Abernathy B."/>
            <person name="Barry K."/>
            <person name="Blair M."/>
            <person name="Brick M.A."/>
            <person name="Chovatia M."/>
            <person name="Gepts P."/>
            <person name="Goodstein D.M."/>
            <person name="Gonzales M."/>
            <person name="Hellsten U."/>
            <person name="Hyten D.L."/>
            <person name="Jia G."/>
            <person name="Kelly J.D."/>
            <person name="Kudrna D."/>
            <person name="Lee R."/>
            <person name="Richard M.M."/>
            <person name="Miklas P.N."/>
            <person name="Osorno J.M."/>
            <person name="Rodrigues J."/>
            <person name="Thareau V."/>
            <person name="Urrea C.A."/>
            <person name="Wang M."/>
            <person name="Yu Y."/>
            <person name="Zhang M."/>
            <person name="Wing R.A."/>
            <person name="Cregan P.B."/>
            <person name="Rokhsar D.S."/>
            <person name="Jackson S.A."/>
        </authorList>
    </citation>
    <scope>NUCLEOTIDE SEQUENCE [LARGE SCALE GENOMIC DNA]</scope>
    <source>
        <strain evidence="2">cv. G19833</strain>
    </source>
</reference>
<accession>V7BA35</accession>
<dbReference type="OrthoDB" id="10406111at2759"/>
<evidence type="ECO:0000313" key="2">
    <source>
        <dbReference type="Proteomes" id="UP000000226"/>
    </source>
</evidence>
<protein>
    <submittedName>
        <fullName evidence="1">Uncharacterized protein</fullName>
    </submittedName>
</protein>
<proteinExistence type="predicted"/>
<name>V7BA35_PHAVU</name>